<dbReference type="AlphaFoldDB" id="A0A2A7MFN5"/>
<keyword evidence="3" id="KW-0472">Membrane</keyword>
<proteinExistence type="inferred from homology"/>
<feature type="lipid moiety-binding region" description="S-diacylglycerol cysteine" evidence="7">
    <location>
        <position position="22"/>
    </location>
</feature>
<accession>A0A2A7MFN5</accession>
<dbReference type="PANTHER" id="PTHR30429:SF0">
    <property type="entry name" value="METHIONINE-BINDING LIPOPROTEIN METQ"/>
    <property type="match status" value="1"/>
</dbReference>
<dbReference type="Pfam" id="PF03180">
    <property type="entry name" value="Lipoprotein_9"/>
    <property type="match status" value="1"/>
</dbReference>
<gene>
    <name evidence="10" type="ORF">CQ394_14770</name>
</gene>
<evidence type="ECO:0000256" key="4">
    <source>
        <dbReference type="ARBA" id="ARBA00023139"/>
    </source>
</evidence>
<evidence type="ECO:0000313" key="11">
    <source>
        <dbReference type="Proteomes" id="UP000220840"/>
    </source>
</evidence>
<feature type="signal peptide" evidence="9">
    <location>
        <begin position="1"/>
        <end position="20"/>
    </location>
</feature>
<keyword evidence="5 6" id="KW-0449">Lipoprotein</keyword>
<protein>
    <recommendedName>
        <fullName evidence="6">Lipoprotein</fullName>
    </recommendedName>
</protein>
<comment type="similarity">
    <text evidence="6">Belongs to the nlpA lipoprotein family.</text>
</comment>
<dbReference type="Proteomes" id="UP000220840">
    <property type="component" value="Unassembled WGS sequence"/>
</dbReference>
<evidence type="ECO:0000256" key="2">
    <source>
        <dbReference type="ARBA" id="ARBA00022729"/>
    </source>
</evidence>
<dbReference type="CDD" id="cd13597">
    <property type="entry name" value="PBP2_lipoprotein_Tp32"/>
    <property type="match status" value="1"/>
</dbReference>
<dbReference type="GO" id="GO:0016020">
    <property type="term" value="C:membrane"/>
    <property type="evidence" value="ECO:0007669"/>
    <property type="project" value="UniProtKB-SubCell"/>
</dbReference>
<evidence type="ECO:0000256" key="5">
    <source>
        <dbReference type="ARBA" id="ARBA00023288"/>
    </source>
</evidence>
<evidence type="ECO:0000256" key="3">
    <source>
        <dbReference type="ARBA" id="ARBA00023136"/>
    </source>
</evidence>
<evidence type="ECO:0000256" key="6">
    <source>
        <dbReference type="PIRNR" id="PIRNR002854"/>
    </source>
</evidence>
<evidence type="ECO:0000256" key="7">
    <source>
        <dbReference type="PIRSR" id="PIRSR002854-1"/>
    </source>
</evidence>
<evidence type="ECO:0000256" key="1">
    <source>
        <dbReference type="ARBA" id="ARBA00004635"/>
    </source>
</evidence>
<dbReference type="STRING" id="137838.GCA_001458595_01184"/>
<dbReference type="RefSeq" id="WP_058294075.1">
    <property type="nucleotide sequence ID" value="NZ_CAMRXB010000025.1"/>
</dbReference>
<evidence type="ECO:0000256" key="9">
    <source>
        <dbReference type="SAM" id="SignalP"/>
    </source>
</evidence>
<sequence length="284" mass="30872">MKKKIISALAIGILAIGILAGCTNSSSKDNGKSNNSNGKTESASEEKTIKVGAALTPHAEILEFVKPKLKEKGINLEIVTLDDENGLNPALDEKQIDANYFQHLPYLESVEKEKGYDFKVAGKIHVEPIGFYSNSIKSLDELKDGDKIGIPNSPSNEYRALKLLEKNGVIKLKDGLADYSATPDDIIENPKNLEFIEAEAVQLPRSLDDLAGAVINTNVVLEAGMKTDSAIVREEGDSPYANIVVVRNGDENREEIKALIEALTTDDVKNFIKEKYGSAVVPAF</sequence>
<evidence type="ECO:0000313" key="10">
    <source>
        <dbReference type="EMBL" id="PEG29908.1"/>
    </source>
</evidence>
<keyword evidence="4" id="KW-0564">Palmitate</keyword>
<feature type="region of interest" description="Disordered" evidence="8">
    <location>
        <begin position="25"/>
        <end position="48"/>
    </location>
</feature>
<dbReference type="PANTHER" id="PTHR30429">
    <property type="entry name" value="D-METHIONINE-BINDING LIPOPROTEIN METQ"/>
    <property type="match status" value="1"/>
</dbReference>
<dbReference type="SUPFAM" id="SSF53850">
    <property type="entry name" value="Periplasmic binding protein-like II"/>
    <property type="match status" value="1"/>
</dbReference>
<evidence type="ECO:0000256" key="8">
    <source>
        <dbReference type="SAM" id="MobiDB-lite"/>
    </source>
</evidence>
<comment type="caution">
    <text evidence="10">The sequence shown here is derived from an EMBL/GenBank/DDBJ whole genome shotgun (WGS) entry which is preliminary data.</text>
</comment>
<dbReference type="OrthoDB" id="9812878at2"/>
<dbReference type="Gene3D" id="3.40.190.10">
    <property type="entry name" value="Periplasmic binding protein-like II"/>
    <property type="match status" value="2"/>
</dbReference>
<name>A0A2A7MFN5_9CLOT</name>
<organism evidence="10 11">
    <name type="scientific">Clostridium neonatale</name>
    <dbReference type="NCBI Taxonomy" id="137838"/>
    <lineage>
        <taxon>Bacteria</taxon>
        <taxon>Bacillati</taxon>
        <taxon>Bacillota</taxon>
        <taxon>Clostridia</taxon>
        <taxon>Eubacteriales</taxon>
        <taxon>Clostridiaceae</taxon>
        <taxon>Clostridium</taxon>
    </lineage>
</organism>
<keyword evidence="2 9" id="KW-0732">Signal</keyword>
<dbReference type="PIRSF" id="PIRSF002854">
    <property type="entry name" value="MetQ"/>
    <property type="match status" value="1"/>
</dbReference>
<dbReference type="InterPro" id="IPR004872">
    <property type="entry name" value="Lipoprotein_NlpA"/>
</dbReference>
<reference evidence="10 11" key="1">
    <citation type="submission" date="2017-10" db="EMBL/GenBank/DDBJ databases">
        <title>Effective Description of Clostridium neonatale sp. nov. linked to necrotizing enterocolitis in neonates and a clarification of species assignable to the genus Clostridium (Prazmowski 1880) emend. Lawson and Rainey 2016.</title>
        <authorList>
            <person name="Bernard K."/>
            <person name="Burdz T."/>
            <person name="Wiebe D."/>
            <person name="Balcewich B."/>
            <person name="Alfa M."/>
            <person name="Bernier A.-M."/>
        </authorList>
    </citation>
    <scope>NUCLEOTIDE SEQUENCE [LARGE SCALE GENOMIC DNA]</scope>
    <source>
        <strain evidence="10 11">LCDC99A005</strain>
    </source>
</reference>
<comment type="subcellular location">
    <subcellularLocation>
        <location evidence="1">Membrane</location>
        <topology evidence="1">Lipid-anchor</topology>
    </subcellularLocation>
</comment>
<keyword evidence="11" id="KW-1185">Reference proteome</keyword>
<feature type="compositionally biased region" description="Low complexity" evidence="8">
    <location>
        <begin position="25"/>
        <end position="39"/>
    </location>
</feature>
<dbReference type="PROSITE" id="PS51257">
    <property type="entry name" value="PROKAR_LIPOPROTEIN"/>
    <property type="match status" value="1"/>
</dbReference>
<feature type="chain" id="PRO_5044380417" description="Lipoprotein" evidence="9">
    <location>
        <begin position="21"/>
        <end position="284"/>
    </location>
</feature>
<dbReference type="EMBL" id="PDCJ01000002">
    <property type="protein sequence ID" value="PEG29908.1"/>
    <property type="molecule type" value="Genomic_DNA"/>
</dbReference>